<evidence type="ECO:0000256" key="1">
    <source>
        <dbReference type="SAM" id="Phobius"/>
    </source>
</evidence>
<keyword evidence="3" id="KW-1185">Reference proteome</keyword>
<gene>
    <name evidence="2" type="ORF">Psch_03179</name>
</gene>
<evidence type="ECO:0000313" key="2">
    <source>
        <dbReference type="EMBL" id="TEB06136.1"/>
    </source>
</evidence>
<keyword evidence="1" id="KW-0812">Transmembrane</keyword>
<accession>A0A4Y7RBD9</accession>
<reference evidence="2 3" key="1">
    <citation type="journal article" date="2018" name="Environ. Microbiol.">
        <title>Novel energy conservation strategies and behaviour of Pelotomaculum schinkii driving syntrophic propionate catabolism.</title>
        <authorList>
            <person name="Hidalgo-Ahumada C.A.P."/>
            <person name="Nobu M.K."/>
            <person name="Narihiro T."/>
            <person name="Tamaki H."/>
            <person name="Liu W.T."/>
            <person name="Kamagata Y."/>
            <person name="Stams A.J.M."/>
            <person name="Imachi H."/>
            <person name="Sousa D.Z."/>
        </authorList>
    </citation>
    <scope>NUCLEOTIDE SEQUENCE [LARGE SCALE GENOMIC DNA]</scope>
    <source>
        <strain evidence="2 3">HH</strain>
    </source>
</reference>
<name>A0A4Y7RBD9_9FIRM</name>
<comment type="caution">
    <text evidence="2">The sequence shown here is derived from an EMBL/GenBank/DDBJ whole genome shotgun (WGS) entry which is preliminary data.</text>
</comment>
<dbReference type="Proteomes" id="UP000298324">
    <property type="component" value="Unassembled WGS sequence"/>
</dbReference>
<sequence length="43" mass="5070">MAFIDNVAWFTFFELFNIFNAISINIKEFNSHKQDIGLSTTFH</sequence>
<dbReference type="EMBL" id="QFGA01000002">
    <property type="protein sequence ID" value="TEB06136.1"/>
    <property type="molecule type" value="Genomic_DNA"/>
</dbReference>
<keyword evidence="1" id="KW-0472">Membrane</keyword>
<keyword evidence="1" id="KW-1133">Transmembrane helix</keyword>
<organism evidence="2 3">
    <name type="scientific">Pelotomaculum schinkii</name>
    <dbReference type="NCBI Taxonomy" id="78350"/>
    <lineage>
        <taxon>Bacteria</taxon>
        <taxon>Bacillati</taxon>
        <taxon>Bacillota</taxon>
        <taxon>Clostridia</taxon>
        <taxon>Eubacteriales</taxon>
        <taxon>Desulfotomaculaceae</taxon>
        <taxon>Pelotomaculum</taxon>
    </lineage>
</organism>
<evidence type="ECO:0000313" key="3">
    <source>
        <dbReference type="Proteomes" id="UP000298324"/>
    </source>
</evidence>
<feature type="transmembrane region" description="Helical" evidence="1">
    <location>
        <begin position="6"/>
        <end position="26"/>
    </location>
</feature>
<dbReference type="AlphaFoldDB" id="A0A4Y7RBD9"/>
<protein>
    <submittedName>
        <fullName evidence="2">Uncharacterized protein</fullName>
    </submittedName>
</protein>
<proteinExistence type="predicted"/>